<dbReference type="EMBL" id="LRPC01000028">
    <property type="protein sequence ID" value="KYG73700.1"/>
    <property type="molecule type" value="Genomic_DNA"/>
</dbReference>
<comment type="subcellular location">
    <subcellularLocation>
        <location evidence="1">Cell membrane</location>
        <topology evidence="1">Multi-pass membrane protein</topology>
    </subcellularLocation>
</comment>
<dbReference type="InterPro" id="IPR027379">
    <property type="entry name" value="CLS_N"/>
</dbReference>
<reference evidence="8 9" key="1">
    <citation type="submission" date="2016-01" db="EMBL/GenBank/DDBJ databases">
        <title>Genome sequencing of Roseivirga spongicola UST030701-084.</title>
        <authorList>
            <person name="Selvaratnam C."/>
            <person name="Thevarajoo S."/>
            <person name="Goh K.M."/>
            <person name="Ee R."/>
            <person name="Chan K.-G."/>
            <person name="Chong C.S."/>
        </authorList>
    </citation>
    <scope>NUCLEOTIDE SEQUENCE [LARGE SCALE GENOMIC DNA]</scope>
    <source>
        <strain evidence="8 9">UST030701-084</strain>
    </source>
</reference>
<evidence type="ECO:0000256" key="5">
    <source>
        <dbReference type="ARBA" id="ARBA00023136"/>
    </source>
</evidence>
<dbReference type="Proteomes" id="UP000075606">
    <property type="component" value="Unassembled WGS sequence"/>
</dbReference>
<evidence type="ECO:0000256" key="4">
    <source>
        <dbReference type="ARBA" id="ARBA00022989"/>
    </source>
</evidence>
<evidence type="ECO:0000256" key="6">
    <source>
        <dbReference type="SAM" id="Phobius"/>
    </source>
</evidence>
<feature type="domain" description="Cardiolipin synthase N-terminal" evidence="7">
    <location>
        <begin position="29"/>
        <end position="71"/>
    </location>
</feature>
<evidence type="ECO:0000313" key="8">
    <source>
        <dbReference type="EMBL" id="KYG73700.1"/>
    </source>
</evidence>
<evidence type="ECO:0000256" key="1">
    <source>
        <dbReference type="ARBA" id="ARBA00004651"/>
    </source>
</evidence>
<dbReference type="AlphaFoldDB" id="A0A150X4R6"/>
<sequence>MMKLMDLLAIGMPGGGEILVILIITFGIILPIVAIIDIAGARFEEGVTKVLWVAIVIFAPIIGSIIYFLIGYKQKLNKNN</sequence>
<keyword evidence="9" id="KW-1185">Reference proteome</keyword>
<protein>
    <recommendedName>
        <fullName evidence="7">Cardiolipin synthase N-terminal domain-containing protein</fullName>
    </recommendedName>
</protein>
<keyword evidence="4 6" id="KW-1133">Transmembrane helix</keyword>
<dbReference type="RefSeq" id="WP_068222388.1">
    <property type="nucleotide sequence ID" value="NZ_LRPC01000028.1"/>
</dbReference>
<name>A0A150X4R6_9BACT</name>
<feature type="transmembrane region" description="Helical" evidence="6">
    <location>
        <begin position="20"/>
        <end position="39"/>
    </location>
</feature>
<feature type="transmembrane region" description="Helical" evidence="6">
    <location>
        <begin position="51"/>
        <end position="70"/>
    </location>
</feature>
<organism evidence="8 9">
    <name type="scientific">Roseivirga spongicola</name>
    <dbReference type="NCBI Taxonomy" id="333140"/>
    <lineage>
        <taxon>Bacteria</taxon>
        <taxon>Pseudomonadati</taxon>
        <taxon>Bacteroidota</taxon>
        <taxon>Cytophagia</taxon>
        <taxon>Cytophagales</taxon>
        <taxon>Roseivirgaceae</taxon>
        <taxon>Roseivirga</taxon>
    </lineage>
</organism>
<evidence type="ECO:0000256" key="3">
    <source>
        <dbReference type="ARBA" id="ARBA00022692"/>
    </source>
</evidence>
<dbReference type="GO" id="GO:0005886">
    <property type="term" value="C:plasma membrane"/>
    <property type="evidence" value="ECO:0007669"/>
    <property type="project" value="UniProtKB-SubCell"/>
</dbReference>
<proteinExistence type="predicted"/>
<gene>
    <name evidence="8" type="ORF">AWW68_13515</name>
</gene>
<evidence type="ECO:0000259" key="7">
    <source>
        <dbReference type="Pfam" id="PF13396"/>
    </source>
</evidence>
<evidence type="ECO:0000256" key="2">
    <source>
        <dbReference type="ARBA" id="ARBA00022475"/>
    </source>
</evidence>
<keyword evidence="3 6" id="KW-0812">Transmembrane</keyword>
<keyword evidence="2" id="KW-1003">Cell membrane</keyword>
<evidence type="ECO:0000313" key="9">
    <source>
        <dbReference type="Proteomes" id="UP000075606"/>
    </source>
</evidence>
<comment type="caution">
    <text evidence="8">The sequence shown here is derived from an EMBL/GenBank/DDBJ whole genome shotgun (WGS) entry which is preliminary data.</text>
</comment>
<accession>A0A150X4R6</accession>
<keyword evidence="5 6" id="KW-0472">Membrane</keyword>
<dbReference type="Pfam" id="PF13396">
    <property type="entry name" value="PLDc_N"/>
    <property type="match status" value="1"/>
</dbReference>
<dbReference type="STRING" id="333140.AWW68_13515"/>